<reference evidence="2 3" key="1">
    <citation type="submission" date="2020-08" db="EMBL/GenBank/DDBJ databases">
        <title>Functional genomics of gut bacteria from endangered species of beetles.</title>
        <authorList>
            <person name="Carlos-Shanley C."/>
        </authorList>
    </citation>
    <scope>NUCLEOTIDE SEQUENCE [LARGE SCALE GENOMIC DNA]</scope>
    <source>
        <strain evidence="2 3">S00224</strain>
    </source>
</reference>
<dbReference type="RefSeq" id="WP_184170534.1">
    <property type="nucleotide sequence ID" value="NZ_JACHLN010000004.1"/>
</dbReference>
<comment type="caution">
    <text evidence="2">The sequence shown here is derived from an EMBL/GenBank/DDBJ whole genome shotgun (WGS) entry which is preliminary data.</text>
</comment>
<name>A0A7W7K5U1_9SPHN</name>
<gene>
    <name evidence="2" type="ORF">HNP52_004325</name>
</gene>
<dbReference type="EMBL" id="JACHLN010000004">
    <property type="protein sequence ID" value="MBB4841228.1"/>
    <property type="molecule type" value="Genomic_DNA"/>
</dbReference>
<dbReference type="InterPro" id="IPR018713">
    <property type="entry name" value="MPAB/Lcp_cat_dom"/>
</dbReference>
<dbReference type="GO" id="GO:0016491">
    <property type="term" value="F:oxidoreductase activity"/>
    <property type="evidence" value="ECO:0007669"/>
    <property type="project" value="InterPro"/>
</dbReference>
<sequence>MREQAIPLPPDPVPVAAPGGKRILPRIDYANPPGAPALYPPDSVAWAVFKNPVALFVGGITAVLLELGEPRVRSGVWEHSIFPTDPLTRLQRTGYVTHVSVYAPASVATKVITGVTRMHERVRGQTPRGEAYHANDPELLDWVQCTVGFGFMEAYSAYCRTLTPAEKDRSYVEARPSAELFLAHGAPLSVAEQQAQFEAMRPRLEPHAIIGDFLDIMLATRGVPLPLRPFQGMMVRAAIALLPDWARKTLELDGAEWRLRGWELRTVRTLGALFERLPIPGTPPVEASKRLGLPANYLYRRRKA</sequence>
<protein>
    <submittedName>
        <fullName evidence="2">Uncharacterized protein (DUF2236 family)</fullName>
    </submittedName>
</protein>
<feature type="domain" description="ER-bound oxygenase mpaB/mpaB'/Rubber oxygenase catalytic" evidence="1">
    <location>
        <begin position="46"/>
        <end position="260"/>
    </location>
</feature>
<dbReference type="PANTHER" id="PTHR36151">
    <property type="entry name" value="BLR2777 PROTEIN"/>
    <property type="match status" value="1"/>
</dbReference>
<accession>A0A7W7K5U1</accession>
<evidence type="ECO:0000313" key="2">
    <source>
        <dbReference type="EMBL" id="MBB4841228.1"/>
    </source>
</evidence>
<dbReference type="AlphaFoldDB" id="A0A7W7K5U1"/>
<keyword evidence="3" id="KW-1185">Reference proteome</keyword>
<evidence type="ECO:0000313" key="3">
    <source>
        <dbReference type="Proteomes" id="UP000575241"/>
    </source>
</evidence>
<dbReference type="Proteomes" id="UP000575241">
    <property type="component" value="Unassembled WGS sequence"/>
</dbReference>
<dbReference type="Pfam" id="PF09995">
    <property type="entry name" value="MPAB_Lcp_cat"/>
    <property type="match status" value="1"/>
</dbReference>
<dbReference type="PANTHER" id="PTHR36151:SF3">
    <property type="entry name" value="ER-BOUND OXYGENASE MPAB_MPAB'_RUBBER OXYGENASE CATALYTIC DOMAIN-CONTAINING PROTEIN"/>
    <property type="match status" value="1"/>
</dbReference>
<organism evidence="2 3">
    <name type="scientific">Sphingomonas kyeonggiensis</name>
    <dbReference type="NCBI Taxonomy" id="1268553"/>
    <lineage>
        <taxon>Bacteria</taxon>
        <taxon>Pseudomonadati</taxon>
        <taxon>Pseudomonadota</taxon>
        <taxon>Alphaproteobacteria</taxon>
        <taxon>Sphingomonadales</taxon>
        <taxon>Sphingomonadaceae</taxon>
        <taxon>Sphingomonas</taxon>
    </lineage>
</organism>
<proteinExistence type="predicted"/>
<evidence type="ECO:0000259" key="1">
    <source>
        <dbReference type="Pfam" id="PF09995"/>
    </source>
</evidence>